<reference evidence="6" key="1">
    <citation type="submission" date="2014-12" db="EMBL/GenBank/DDBJ databases">
        <title>Insight into the proteome of Arion vulgaris.</title>
        <authorList>
            <person name="Aradska J."/>
            <person name="Bulat T."/>
            <person name="Smidak R."/>
            <person name="Sarate P."/>
            <person name="Gangsoo J."/>
            <person name="Sialana F."/>
            <person name="Bilban M."/>
            <person name="Lubec G."/>
        </authorList>
    </citation>
    <scope>NUCLEOTIDE SEQUENCE</scope>
    <source>
        <tissue evidence="6">Skin</tissue>
    </source>
</reference>
<comment type="caution">
    <text evidence="4">Lacks conserved residue(s) required for the propagation of feature annotation.</text>
</comment>
<evidence type="ECO:0000313" key="6">
    <source>
        <dbReference type="EMBL" id="CEK62662.1"/>
    </source>
</evidence>
<organism evidence="6">
    <name type="scientific">Arion vulgaris</name>
    <dbReference type="NCBI Taxonomy" id="1028688"/>
    <lineage>
        <taxon>Eukaryota</taxon>
        <taxon>Metazoa</taxon>
        <taxon>Spiralia</taxon>
        <taxon>Lophotrochozoa</taxon>
        <taxon>Mollusca</taxon>
        <taxon>Gastropoda</taxon>
        <taxon>Heterobranchia</taxon>
        <taxon>Euthyneura</taxon>
        <taxon>Panpulmonata</taxon>
        <taxon>Eupulmonata</taxon>
        <taxon>Stylommatophora</taxon>
        <taxon>Helicina</taxon>
        <taxon>Arionoidea</taxon>
        <taxon>Arionidae</taxon>
        <taxon>Arion</taxon>
    </lineage>
</organism>
<dbReference type="InterPro" id="IPR051277">
    <property type="entry name" value="SEZ6_CSMD_C4BPB_Regulators"/>
</dbReference>
<feature type="domain" description="Sushi" evidence="5">
    <location>
        <begin position="8"/>
        <end position="70"/>
    </location>
</feature>
<dbReference type="SUPFAM" id="SSF57535">
    <property type="entry name" value="Complement control module/SCR domain"/>
    <property type="match status" value="1"/>
</dbReference>
<dbReference type="CDD" id="cd00033">
    <property type="entry name" value="CCP"/>
    <property type="match status" value="2"/>
</dbReference>
<protein>
    <recommendedName>
        <fullName evidence="5">Sushi domain-containing protein</fullName>
    </recommendedName>
</protein>
<keyword evidence="1" id="KW-0732">Signal</keyword>
<name>A0A0B6Z2P4_9EUPU</name>
<dbReference type="InterPro" id="IPR035976">
    <property type="entry name" value="Sushi/SCR/CCP_sf"/>
</dbReference>
<proteinExistence type="predicted"/>
<dbReference type="AlphaFoldDB" id="A0A0B6Z2P4"/>
<keyword evidence="3" id="KW-1015">Disulfide bond</keyword>
<accession>A0A0B6Z2P4</accession>
<feature type="non-terminal residue" evidence="6">
    <location>
        <position position="126"/>
    </location>
</feature>
<dbReference type="InterPro" id="IPR000436">
    <property type="entry name" value="Sushi_SCR_CCP_dom"/>
</dbReference>
<dbReference type="PROSITE" id="PS50923">
    <property type="entry name" value="SUSHI"/>
    <property type="match status" value="1"/>
</dbReference>
<dbReference type="SMART" id="SM00032">
    <property type="entry name" value="CCP"/>
    <property type="match status" value="1"/>
</dbReference>
<dbReference type="PANTHER" id="PTHR45656:SF4">
    <property type="entry name" value="PROTEIN CBR-CLEC-78"/>
    <property type="match status" value="1"/>
</dbReference>
<evidence type="ECO:0000256" key="4">
    <source>
        <dbReference type="PROSITE-ProRule" id="PRU00302"/>
    </source>
</evidence>
<dbReference type="Pfam" id="PF00084">
    <property type="entry name" value="Sushi"/>
    <property type="match status" value="2"/>
</dbReference>
<dbReference type="PANTHER" id="PTHR45656">
    <property type="entry name" value="PROTEIN CBR-CLEC-78"/>
    <property type="match status" value="1"/>
</dbReference>
<evidence type="ECO:0000256" key="2">
    <source>
        <dbReference type="ARBA" id="ARBA00022737"/>
    </source>
</evidence>
<dbReference type="Gene3D" id="2.10.70.10">
    <property type="entry name" value="Complement Module, domain 1"/>
    <property type="match status" value="2"/>
</dbReference>
<sequence>HPPACTRKHCPPPPEVPNSLSHYNTFNPLISDGFQFDYICSNGYALLDMSNAHVTCRNGQWEGPVPTCVLKATCEPPTYVHNGNLNLVNKNRQDITFEQRGDAQYPKFEEGTEIEYSCNPGYKLVG</sequence>
<dbReference type="EMBL" id="HACG01015797">
    <property type="protein sequence ID" value="CEK62662.1"/>
    <property type="molecule type" value="Transcribed_RNA"/>
</dbReference>
<feature type="non-terminal residue" evidence="6">
    <location>
        <position position="1"/>
    </location>
</feature>
<keyword evidence="2" id="KW-0677">Repeat</keyword>
<evidence type="ECO:0000256" key="3">
    <source>
        <dbReference type="ARBA" id="ARBA00023157"/>
    </source>
</evidence>
<keyword evidence="4" id="KW-0768">Sushi</keyword>
<gene>
    <name evidence="6" type="primary">ORF45807</name>
</gene>
<evidence type="ECO:0000256" key="1">
    <source>
        <dbReference type="ARBA" id="ARBA00022729"/>
    </source>
</evidence>
<evidence type="ECO:0000259" key="5">
    <source>
        <dbReference type="PROSITE" id="PS50923"/>
    </source>
</evidence>